<dbReference type="FunFam" id="3.40.190.80:FF:000001">
    <property type="entry name" value="Fructose-1,6-bisphosphatase class 1"/>
    <property type="match status" value="1"/>
</dbReference>
<feature type="domain" description="Fructose-1-6-bisphosphatase class 1 C-terminal" evidence="12">
    <location>
        <begin position="18"/>
        <end position="145"/>
    </location>
</feature>
<dbReference type="Gene3D" id="3.40.190.80">
    <property type="match status" value="1"/>
</dbReference>
<evidence type="ECO:0000313" key="14">
    <source>
        <dbReference type="Proteomes" id="UP001458880"/>
    </source>
</evidence>
<dbReference type="SUPFAM" id="SSF56655">
    <property type="entry name" value="Carbohydrate phosphatase"/>
    <property type="match status" value="1"/>
</dbReference>
<dbReference type="EC" id="3.1.3.11" evidence="6"/>
<comment type="cofactor">
    <cofactor evidence="2">
        <name>Mg(2+)</name>
        <dbReference type="ChEBI" id="CHEBI:18420"/>
    </cofactor>
</comment>
<keyword evidence="7" id="KW-0479">Metal-binding</keyword>
<organism evidence="13 14">
    <name type="scientific">Popillia japonica</name>
    <name type="common">Japanese beetle</name>
    <dbReference type="NCBI Taxonomy" id="7064"/>
    <lineage>
        <taxon>Eukaryota</taxon>
        <taxon>Metazoa</taxon>
        <taxon>Ecdysozoa</taxon>
        <taxon>Arthropoda</taxon>
        <taxon>Hexapoda</taxon>
        <taxon>Insecta</taxon>
        <taxon>Pterygota</taxon>
        <taxon>Neoptera</taxon>
        <taxon>Endopterygota</taxon>
        <taxon>Coleoptera</taxon>
        <taxon>Polyphaga</taxon>
        <taxon>Scarabaeiformia</taxon>
        <taxon>Scarabaeidae</taxon>
        <taxon>Rutelinae</taxon>
        <taxon>Popillia</taxon>
    </lineage>
</organism>
<dbReference type="PRINTS" id="PR00115">
    <property type="entry name" value="F16BPHPHTASE"/>
</dbReference>
<dbReference type="GO" id="GO:0030388">
    <property type="term" value="P:fructose 1,6-bisphosphate metabolic process"/>
    <property type="evidence" value="ECO:0007669"/>
    <property type="project" value="TreeGrafter"/>
</dbReference>
<dbReference type="GO" id="GO:0006000">
    <property type="term" value="P:fructose metabolic process"/>
    <property type="evidence" value="ECO:0007669"/>
    <property type="project" value="TreeGrafter"/>
</dbReference>
<dbReference type="PROSITE" id="PS00124">
    <property type="entry name" value="FBPASE"/>
    <property type="match status" value="1"/>
</dbReference>
<dbReference type="InterPro" id="IPR000146">
    <property type="entry name" value="FBPase_class-1"/>
</dbReference>
<evidence type="ECO:0000256" key="11">
    <source>
        <dbReference type="ARBA" id="ARBA00032973"/>
    </source>
</evidence>
<dbReference type="EMBL" id="JASPKY010000265">
    <property type="protein sequence ID" value="KAK9712335.1"/>
    <property type="molecule type" value="Genomic_DNA"/>
</dbReference>
<sequence>MLDPSIGEFLLTDRDIKIPKRGKIYSINEGYEYSWDEAIREYVKSKKDPSQGKPYGARYVGSMVADVHRTLKYGGIFMYPATKDAPKGKLRLLYECIPMAYIMEQAGGLASTGSGRILDIVPENIHERSPIFLGSKEDVEDVLSIIKKHKK</sequence>
<name>A0AAW1K2V1_POPJA</name>
<dbReference type="GO" id="GO:0005986">
    <property type="term" value="P:sucrose biosynthetic process"/>
    <property type="evidence" value="ECO:0007669"/>
    <property type="project" value="TreeGrafter"/>
</dbReference>
<evidence type="ECO:0000256" key="2">
    <source>
        <dbReference type="ARBA" id="ARBA00001946"/>
    </source>
</evidence>
<protein>
    <recommendedName>
        <fullName evidence="6">fructose-bisphosphatase</fullName>
        <ecNumber evidence="6">3.1.3.11</ecNumber>
    </recommendedName>
    <alternativeName>
        <fullName evidence="11">D-fructose-1,6-bisphosphate 1-phosphohydrolase</fullName>
    </alternativeName>
</protein>
<evidence type="ECO:0000256" key="4">
    <source>
        <dbReference type="ARBA" id="ARBA00010941"/>
    </source>
</evidence>
<dbReference type="Pfam" id="PF18913">
    <property type="entry name" value="FBPase_C"/>
    <property type="match status" value="1"/>
</dbReference>
<dbReference type="GO" id="GO:0005829">
    <property type="term" value="C:cytosol"/>
    <property type="evidence" value="ECO:0007669"/>
    <property type="project" value="TreeGrafter"/>
</dbReference>
<dbReference type="GO" id="GO:0042132">
    <property type="term" value="F:fructose 1,6-bisphosphate 1-phosphatase activity"/>
    <property type="evidence" value="ECO:0007669"/>
    <property type="project" value="UniProtKB-EC"/>
</dbReference>
<comment type="caution">
    <text evidence="13">The sequence shown here is derived from an EMBL/GenBank/DDBJ whole genome shotgun (WGS) entry which is preliminary data.</text>
</comment>
<dbReference type="InterPro" id="IPR044015">
    <property type="entry name" value="FBPase_C_dom"/>
</dbReference>
<dbReference type="PANTHER" id="PTHR11556:SF1">
    <property type="entry name" value="FRUCTOSE-BISPHOSPHATASE"/>
    <property type="match status" value="1"/>
</dbReference>
<dbReference type="GO" id="GO:0006094">
    <property type="term" value="P:gluconeogenesis"/>
    <property type="evidence" value="ECO:0007669"/>
    <property type="project" value="TreeGrafter"/>
</dbReference>
<dbReference type="AlphaFoldDB" id="A0AAW1K2V1"/>
<evidence type="ECO:0000256" key="1">
    <source>
        <dbReference type="ARBA" id="ARBA00001273"/>
    </source>
</evidence>
<accession>A0AAW1K2V1</accession>
<comment type="similarity">
    <text evidence="4">Belongs to the FBPase class 1 family.</text>
</comment>
<evidence type="ECO:0000313" key="13">
    <source>
        <dbReference type="EMBL" id="KAK9712335.1"/>
    </source>
</evidence>
<gene>
    <name evidence="13" type="ORF">QE152_g24926</name>
</gene>
<reference evidence="13 14" key="1">
    <citation type="journal article" date="2024" name="BMC Genomics">
        <title>De novo assembly and annotation of Popillia japonica's genome with initial clues to its potential as an invasive pest.</title>
        <authorList>
            <person name="Cucini C."/>
            <person name="Boschi S."/>
            <person name="Funari R."/>
            <person name="Cardaioli E."/>
            <person name="Iannotti N."/>
            <person name="Marturano G."/>
            <person name="Paoli F."/>
            <person name="Bruttini M."/>
            <person name="Carapelli A."/>
            <person name="Frati F."/>
            <person name="Nardi F."/>
        </authorList>
    </citation>
    <scope>NUCLEOTIDE SEQUENCE [LARGE SCALE GENOMIC DNA]</scope>
    <source>
        <strain evidence="13">DMR45628</strain>
    </source>
</reference>
<comment type="catalytic activity">
    <reaction evidence="1">
        <text>beta-D-fructose 1,6-bisphosphate + H2O = beta-D-fructose 6-phosphate + phosphate</text>
        <dbReference type="Rhea" id="RHEA:11064"/>
        <dbReference type="ChEBI" id="CHEBI:15377"/>
        <dbReference type="ChEBI" id="CHEBI:32966"/>
        <dbReference type="ChEBI" id="CHEBI:43474"/>
        <dbReference type="ChEBI" id="CHEBI:57634"/>
        <dbReference type="EC" id="3.1.3.11"/>
    </reaction>
</comment>
<dbReference type="GO" id="GO:0006002">
    <property type="term" value="P:fructose 6-phosphate metabolic process"/>
    <property type="evidence" value="ECO:0007669"/>
    <property type="project" value="TreeGrafter"/>
</dbReference>
<comment type="pathway">
    <text evidence="3">Carbohydrate biosynthesis; gluconeogenesis.</text>
</comment>
<proteinExistence type="inferred from homology"/>
<dbReference type="InterPro" id="IPR020548">
    <property type="entry name" value="Fructose_bisphosphatase_AS"/>
</dbReference>
<keyword evidence="14" id="KW-1185">Reference proteome</keyword>
<evidence type="ECO:0000256" key="8">
    <source>
        <dbReference type="ARBA" id="ARBA00022801"/>
    </source>
</evidence>
<evidence type="ECO:0000256" key="5">
    <source>
        <dbReference type="ARBA" id="ARBA00011881"/>
    </source>
</evidence>
<evidence type="ECO:0000256" key="6">
    <source>
        <dbReference type="ARBA" id="ARBA00013093"/>
    </source>
</evidence>
<keyword evidence="9" id="KW-0460">Magnesium</keyword>
<dbReference type="GO" id="GO:0046872">
    <property type="term" value="F:metal ion binding"/>
    <property type="evidence" value="ECO:0007669"/>
    <property type="project" value="UniProtKB-KW"/>
</dbReference>
<dbReference type="PANTHER" id="PTHR11556">
    <property type="entry name" value="FRUCTOSE-1,6-BISPHOSPHATASE-RELATED"/>
    <property type="match status" value="1"/>
</dbReference>
<evidence type="ECO:0000256" key="3">
    <source>
        <dbReference type="ARBA" id="ARBA00004742"/>
    </source>
</evidence>
<keyword evidence="10" id="KW-0119">Carbohydrate metabolism</keyword>
<evidence type="ECO:0000256" key="7">
    <source>
        <dbReference type="ARBA" id="ARBA00022723"/>
    </source>
</evidence>
<evidence type="ECO:0000256" key="10">
    <source>
        <dbReference type="ARBA" id="ARBA00023277"/>
    </source>
</evidence>
<comment type="subunit">
    <text evidence="5">Homotetramer.</text>
</comment>
<evidence type="ECO:0000256" key="9">
    <source>
        <dbReference type="ARBA" id="ARBA00022842"/>
    </source>
</evidence>
<keyword evidence="8" id="KW-0378">Hydrolase</keyword>
<evidence type="ECO:0000259" key="12">
    <source>
        <dbReference type="Pfam" id="PF18913"/>
    </source>
</evidence>
<dbReference type="InterPro" id="IPR028343">
    <property type="entry name" value="FBPtase"/>
</dbReference>
<dbReference type="Proteomes" id="UP001458880">
    <property type="component" value="Unassembled WGS sequence"/>
</dbReference>